<organism evidence="2 3">
    <name type="scientific">Ancylobacter tetraedralis</name>
    <dbReference type="NCBI Taxonomy" id="217068"/>
    <lineage>
        <taxon>Bacteria</taxon>
        <taxon>Pseudomonadati</taxon>
        <taxon>Pseudomonadota</taxon>
        <taxon>Alphaproteobacteria</taxon>
        <taxon>Hyphomicrobiales</taxon>
        <taxon>Xanthobacteraceae</taxon>
        <taxon>Ancylobacter</taxon>
    </lineage>
</organism>
<dbReference type="AlphaFoldDB" id="A0A839ZDA4"/>
<dbReference type="Proteomes" id="UP000533469">
    <property type="component" value="Unassembled WGS sequence"/>
</dbReference>
<protein>
    <recommendedName>
        <fullName evidence="1">ACT domain-containing protein</fullName>
    </recommendedName>
</protein>
<dbReference type="Gene3D" id="3.30.70.260">
    <property type="match status" value="1"/>
</dbReference>
<reference evidence="2 3" key="1">
    <citation type="submission" date="2020-08" db="EMBL/GenBank/DDBJ databases">
        <title>Genomic Encyclopedia of Type Strains, Phase IV (KMG-IV): sequencing the most valuable type-strain genomes for metagenomic binning, comparative biology and taxonomic classification.</title>
        <authorList>
            <person name="Goeker M."/>
        </authorList>
    </citation>
    <scope>NUCLEOTIDE SEQUENCE [LARGE SCALE GENOMIC DNA]</scope>
    <source>
        <strain evidence="2 3">DSM 5895</strain>
    </source>
</reference>
<sequence>MKASSSAAPSAPCGSRFIQVQRNLPGMLGRLNEVLARHQVNIAAQYYETYADVGYVVLDADASAADSERVLADIRKLEGTIRARLLYEYKV</sequence>
<evidence type="ECO:0000313" key="3">
    <source>
        <dbReference type="Proteomes" id="UP000533469"/>
    </source>
</evidence>
<evidence type="ECO:0000259" key="1">
    <source>
        <dbReference type="PROSITE" id="PS51671"/>
    </source>
</evidence>
<dbReference type="InterPro" id="IPR002912">
    <property type="entry name" value="ACT_dom"/>
</dbReference>
<dbReference type="CDD" id="cd04901">
    <property type="entry name" value="ACT_3PGDH"/>
    <property type="match status" value="1"/>
</dbReference>
<dbReference type="InterPro" id="IPR054480">
    <property type="entry name" value="AHAS_small-like_ACT"/>
</dbReference>
<dbReference type="EMBL" id="JACICD010000006">
    <property type="protein sequence ID" value="MBB3772646.1"/>
    <property type="molecule type" value="Genomic_DNA"/>
</dbReference>
<dbReference type="Pfam" id="PF22629">
    <property type="entry name" value="ACT_AHAS_ss"/>
    <property type="match status" value="1"/>
</dbReference>
<dbReference type="PROSITE" id="PS51671">
    <property type="entry name" value="ACT"/>
    <property type="match status" value="1"/>
</dbReference>
<keyword evidence="3" id="KW-1185">Reference proteome</keyword>
<dbReference type="SUPFAM" id="SSF55021">
    <property type="entry name" value="ACT-like"/>
    <property type="match status" value="1"/>
</dbReference>
<feature type="domain" description="ACT" evidence="1">
    <location>
        <begin position="16"/>
        <end position="88"/>
    </location>
</feature>
<accession>A0A839ZDA4</accession>
<name>A0A839ZDA4_9HYPH</name>
<proteinExistence type="predicted"/>
<dbReference type="RefSeq" id="WP_183190806.1">
    <property type="nucleotide sequence ID" value="NZ_JACICD010000006.1"/>
</dbReference>
<evidence type="ECO:0000313" key="2">
    <source>
        <dbReference type="EMBL" id="MBB3772646.1"/>
    </source>
</evidence>
<dbReference type="InterPro" id="IPR045865">
    <property type="entry name" value="ACT-like_dom_sf"/>
</dbReference>
<comment type="caution">
    <text evidence="2">The sequence shown here is derived from an EMBL/GenBank/DDBJ whole genome shotgun (WGS) entry which is preliminary data.</text>
</comment>
<gene>
    <name evidence="2" type="ORF">FHS55_003267</name>
</gene>